<dbReference type="EMBL" id="JBHTIH010000007">
    <property type="protein sequence ID" value="MFD0740167.1"/>
    <property type="molecule type" value="Genomic_DNA"/>
</dbReference>
<comment type="caution">
    <text evidence="1">The sequence shown here is derived from an EMBL/GenBank/DDBJ whole genome shotgun (WGS) entry which is preliminary data.</text>
</comment>
<dbReference type="Proteomes" id="UP001597090">
    <property type="component" value="Unassembled WGS sequence"/>
</dbReference>
<gene>
    <name evidence="1" type="ORF">ACFQZQ_12860</name>
</gene>
<evidence type="ECO:0000313" key="2">
    <source>
        <dbReference type="Proteomes" id="UP001597090"/>
    </source>
</evidence>
<organism evidence="1 2">
    <name type="scientific">Lysobacter koreensis</name>
    <dbReference type="NCBI Taxonomy" id="266122"/>
    <lineage>
        <taxon>Bacteria</taxon>
        <taxon>Pseudomonadati</taxon>
        <taxon>Pseudomonadota</taxon>
        <taxon>Gammaproteobacteria</taxon>
        <taxon>Lysobacterales</taxon>
        <taxon>Lysobacteraceae</taxon>
        <taxon>Lysobacter</taxon>
    </lineage>
</organism>
<dbReference type="RefSeq" id="WP_386813262.1">
    <property type="nucleotide sequence ID" value="NZ_JBHTIH010000007.1"/>
</dbReference>
<name>A0ABW2YPV5_9GAMM</name>
<protein>
    <submittedName>
        <fullName evidence="1">Uncharacterized protein</fullName>
    </submittedName>
</protein>
<sequence length="64" mass="6930">MTTKLDKPIRREIEVEGKAYTLTIDADGLKLVEKGRRNGQELRWQALVTGDAALSAALTASTAS</sequence>
<accession>A0ABW2YPV5</accession>
<proteinExistence type="predicted"/>
<evidence type="ECO:0000313" key="1">
    <source>
        <dbReference type="EMBL" id="MFD0740167.1"/>
    </source>
</evidence>
<keyword evidence="2" id="KW-1185">Reference proteome</keyword>
<reference evidence="2" key="1">
    <citation type="journal article" date="2019" name="Int. J. Syst. Evol. Microbiol.">
        <title>The Global Catalogue of Microorganisms (GCM) 10K type strain sequencing project: providing services to taxonomists for standard genome sequencing and annotation.</title>
        <authorList>
            <consortium name="The Broad Institute Genomics Platform"/>
            <consortium name="The Broad Institute Genome Sequencing Center for Infectious Disease"/>
            <person name="Wu L."/>
            <person name="Ma J."/>
        </authorList>
    </citation>
    <scope>NUCLEOTIDE SEQUENCE [LARGE SCALE GENOMIC DNA]</scope>
    <source>
        <strain evidence="2">CCUG 55491</strain>
    </source>
</reference>